<comment type="caution">
    <text evidence="1">The sequence shown here is derived from an EMBL/GenBank/DDBJ whole genome shotgun (WGS) entry which is preliminary data.</text>
</comment>
<reference evidence="2" key="1">
    <citation type="submission" date="2023-07" db="EMBL/GenBank/DDBJ databases">
        <title>A draft genome of Kazachstania heterogenica Y-27499.</title>
        <authorList>
            <person name="Donic C."/>
            <person name="Kralova J.S."/>
            <person name="Fidel L."/>
            <person name="Ben-Dor S."/>
            <person name="Jung S."/>
        </authorList>
    </citation>
    <scope>NUCLEOTIDE SEQUENCE [LARGE SCALE GENOMIC DNA]</scope>
    <source>
        <strain evidence="2">Y27499</strain>
    </source>
</reference>
<dbReference type="GO" id="GO:0033615">
    <property type="term" value="P:mitochondrial proton-transporting ATP synthase complex assembly"/>
    <property type="evidence" value="ECO:0007669"/>
    <property type="project" value="TreeGrafter"/>
</dbReference>
<evidence type="ECO:0000313" key="2">
    <source>
        <dbReference type="Proteomes" id="UP001306508"/>
    </source>
</evidence>
<dbReference type="EMBL" id="JAWIZZ010000041">
    <property type="protein sequence ID" value="KAK5780374.1"/>
    <property type="molecule type" value="Genomic_DNA"/>
</dbReference>
<dbReference type="Proteomes" id="UP001306508">
    <property type="component" value="Unassembled WGS sequence"/>
</dbReference>
<proteinExistence type="predicted"/>
<dbReference type="PANTHER" id="PTHR28106">
    <property type="entry name" value="MITOCHONDRIAL ATPASE COMPLEX SUBUNIT ATP10"/>
    <property type="match status" value="1"/>
</dbReference>
<dbReference type="AlphaFoldDB" id="A0AAN7ZSM8"/>
<organism evidence="1 2">
    <name type="scientific">Arxiozyma heterogenica</name>
    <dbReference type="NCBI Taxonomy" id="278026"/>
    <lineage>
        <taxon>Eukaryota</taxon>
        <taxon>Fungi</taxon>
        <taxon>Dikarya</taxon>
        <taxon>Ascomycota</taxon>
        <taxon>Saccharomycotina</taxon>
        <taxon>Saccharomycetes</taxon>
        <taxon>Saccharomycetales</taxon>
        <taxon>Saccharomycetaceae</taxon>
        <taxon>Arxiozyma</taxon>
    </lineage>
</organism>
<dbReference type="GO" id="GO:0005743">
    <property type="term" value="C:mitochondrial inner membrane"/>
    <property type="evidence" value="ECO:0007669"/>
    <property type="project" value="TreeGrafter"/>
</dbReference>
<dbReference type="InterPro" id="IPR007849">
    <property type="entry name" value="ATP10"/>
</dbReference>
<protein>
    <recommendedName>
        <fullName evidence="3">Mitochondrial ATPase complex subunit ATP10</fullName>
    </recommendedName>
</protein>
<dbReference type="Pfam" id="PF05176">
    <property type="entry name" value="ATP-synt_10"/>
    <property type="match status" value="1"/>
</dbReference>
<evidence type="ECO:0000313" key="1">
    <source>
        <dbReference type="EMBL" id="KAK5780374.1"/>
    </source>
</evidence>
<sequence length="292" mass="34509">MNNLYLKRTFFHSSKTLFFDKFLKPVIEASQKREHMVEQLIRPVGLPQPPNSKIQYSKGNSFRDLFDEKKTRRRTKELTLEMSKSGMYDVYTFRKTNGKLFISPKSYWRDDKSLYFPHIVGRSLKKGESKQISIEDKMRGKLNIVRLFSNDIGEKLSSQFFKEPYTLESLSNTPLAKNNTQLIEITWVENGIKSLITKLSVFKLRSNMSERRQRNYFFAYKDQLPFIIRDQLNINNILTGYILLVDQNLKIRWMACGGVSNLHTEERDTMWKCIRSLQKEMKKINDSSQNKN</sequence>
<evidence type="ECO:0008006" key="3">
    <source>
        <dbReference type="Google" id="ProtNLM"/>
    </source>
</evidence>
<keyword evidence="2" id="KW-1185">Reference proteome</keyword>
<dbReference type="PANTHER" id="PTHR28106:SF1">
    <property type="entry name" value="MITOCHONDRIAL ATPASE COMPLEX SUBUNIT ATP10"/>
    <property type="match status" value="1"/>
</dbReference>
<gene>
    <name evidence="1" type="ORF">RI543_002130</name>
</gene>
<accession>A0AAN7ZSM8</accession>
<name>A0AAN7ZSM8_9SACH</name>